<feature type="compositionally biased region" description="Low complexity" evidence="2">
    <location>
        <begin position="544"/>
        <end position="557"/>
    </location>
</feature>
<evidence type="ECO:0000313" key="4">
    <source>
        <dbReference type="EMBL" id="KAI7810752.1"/>
    </source>
</evidence>
<feature type="compositionally biased region" description="Basic and acidic residues" evidence="2">
    <location>
        <begin position="52"/>
        <end position="69"/>
    </location>
</feature>
<gene>
    <name evidence="4" type="ORF">IRJ41_006163</name>
</gene>
<comment type="caution">
    <text evidence="4">The sequence shown here is derived from an EMBL/GenBank/DDBJ whole genome shotgun (WGS) entry which is preliminary data.</text>
</comment>
<feature type="compositionally biased region" description="Basic and acidic residues" evidence="2">
    <location>
        <begin position="590"/>
        <end position="603"/>
    </location>
</feature>
<proteinExistence type="predicted"/>
<feature type="region of interest" description="Disordered" evidence="2">
    <location>
        <begin position="41"/>
        <end position="116"/>
    </location>
</feature>
<feature type="compositionally biased region" description="Basic and acidic residues" evidence="2">
    <location>
        <begin position="143"/>
        <end position="162"/>
    </location>
</feature>
<feature type="compositionally biased region" description="Basic and acidic residues" evidence="2">
    <location>
        <begin position="268"/>
        <end position="278"/>
    </location>
</feature>
<dbReference type="PANTHER" id="PTHR15718:SF6">
    <property type="entry name" value="G PROTEIN-REGULATED INDUCER OF NEURITE OUTGROWTH 3"/>
    <property type="match status" value="1"/>
</dbReference>
<dbReference type="InterPro" id="IPR026646">
    <property type="entry name" value="GPRIN2-like/GPRIN3"/>
</dbReference>
<dbReference type="OrthoDB" id="10049175at2759"/>
<protein>
    <submittedName>
        <fullName evidence="4">G protein-regulated inducer of neurite outgrowth 3</fullName>
    </submittedName>
</protein>
<feature type="region of interest" description="Disordered" evidence="2">
    <location>
        <begin position="467"/>
        <end position="488"/>
    </location>
</feature>
<dbReference type="InterPro" id="IPR032745">
    <property type="entry name" value="GRIN_C"/>
</dbReference>
<comment type="function">
    <text evidence="1">May be involved in neurite outgrowth.</text>
</comment>
<dbReference type="EMBL" id="JAFHDT010000004">
    <property type="protein sequence ID" value="KAI7810752.1"/>
    <property type="molecule type" value="Genomic_DNA"/>
</dbReference>
<keyword evidence="5" id="KW-1185">Reference proteome</keyword>
<evidence type="ECO:0000256" key="1">
    <source>
        <dbReference type="ARBA" id="ARBA00002358"/>
    </source>
</evidence>
<name>A0A9W7WXZ8_TRIRA</name>
<dbReference type="AlphaFoldDB" id="A0A9W7WXZ8"/>
<feature type="domain" description="G protein-regulated inducer of neurite outgrowth C-terminal" evidence="3">
    <location>
        <begin position="572"/>
        <end position="695"/>
    </location>
</feature>
<feature type="compositionally biased region" description="Polar residues" evidence="2">
    <location>
        <begin position="70"/>
        <end position="83"/>
    </location>
</feature>
<feature type="region of interest" description="Disordered" evidence="2">
    <location>
        <begin position="258"/>
        <end position="290"/>
    </location>
</feature>
<dbReference type="PANTHER" id="PTHR15718">
    <property type="entry name" value="G PROTEIN-REGULATED INDUCER OF NEURITE OUTGROWTH C-TERMINAL DOMAIN-CONTAINING PROTEIN"/>
    <property type="match status" value="1"/>
</dbReference>
<feature type="compositionally biased region" description="Basic and acidic residues" evidence="2">
    <location>
        <begin position="99"/>
        <end position="116"/>
    </location>
</feature>
<feature type="region of interest" description="Disordered" evidence="2">
    <location>
        <begin position="503"/>
        <end position="608"/>
    </location>
</feature>
<evidence type="ECO:0000259" key="3">
    <source>
        <dbReference type="Pfam" id="PF15235"/>
    </source>
</evidence>
<dbReference type="Proteomes" id="UP001059041">
    <property type="component" value="Linkage Group LG4"/>
</dbReference>
<dbReference type="GO" id="GO:0005886">
    <property type="term" value="C:plasma membrane"/>
    <property type="evidence" value="ECO:0007669"/>
    <property type="project" value="TreeGrafter"/>
</dbReference>
<organism evidence="4 5">
    <name type="scientific">Triplophysa rosa</name>
    <name type="common">Cave loach</name>
    <dbReference type="NCBI Taxonomy" id="992332"/>
    <lineage>
        <taxon>Eukaryota</taxon>
        <taxon>Metazoa</taxon>
        <taxon>Chordata</taxon>
        <taxon>Craniata</taxon>
        <taxon>Vertebrata</taxon>
        <taxon>Euteleostomi</taxon>
        <taxon>Actinopterygii</taxon>
        <taxon>Neopterygii</taxon>
        <taxon>Teleostei</taxon>
        <taxon>Ostariophysi</taxon>
        <taxon>Cypriniformes</taxon>
        <taxon>Nemacheilidae</taxon>
        <taxon>Triplophysa</taxon>
    </lineage>
</organism>
<feature type="compositionally biased region" description="Polar residues" evidence="2">
    <location>
        <begin position="558"/>
        <end position="570"/>
    </location>
</feature>
<reference evidence="4" key="1">
    <citation type="submission" date="2021-02" db="EMBL/GenBank/DDBJ databases">
        <title>Comparative genomics reveals that relaxation of natural selection precedes convergent phenotypic evolution of cavefish.</title>
        <authorList>
            <person name="Peng Z."/>
        </authorList>
    </citation>
    <scope>NUCLEOTIDE SEQUENCE</scope>
    <source>
        <tissue evidence="4">Muscle</tissue>
    </source>
</reference>
<feature type="compositionally biased region" description="Low complexity" evidence="2">
    <location>
        <begin position="572"/>
        <end position="589"/>
    </location>
</feature>
<accession>A0A9W7WXZ8</accession>
<sequence length="698" mass="75478">MENVPNAKRIVTVQMMPQIASIDALGNKELNANWDIEPKLSIKQDCSSGQKPKSDQDNMHLKSSIKEPTSHITILGGKNTSSHGSEDHRQPQSSLPDMKTSEKCARSNEDENKDCDALSNSETLTVLCAKNLTSDPSTVACKVDKEKNGNSKTKALEKESKAQSRASAVGESNAVKETVHNEKPSQASQQNPSKSDTSLQKNLSPNTDVTNKNTLVVSESKESSLTTSVTHASIISSQSKQLHMGTNMNALKTIHHSGATNTTNDQTSHPEHNDKKPPQELQHVPVKQDSSSIECMAKDLKPTGISQEASSRQPSASPSNNAADTSSHQMKVMDEEVQTQVAVPEEQKRVHCKLYREASTMTSTVEFGNQAKTQCQDVEVQAVAAVCSQSTATSPSLLSLQPRQRQVSLIPEEAESLAVVIEVDATDSPSRVISEICLTAPSVVSSTNEKSPRSGTVMVHVGADLQPESKLGAKPNEPGDSQHNAQRGFSPLQPVYQINIETGNQNKSKETSQVTPAVSASGPHTASITQDPITTSGQAKLPASKLTLSQSDLSSQTNVPSTKPPSNITMDTPPTSSSTPQGKKAGASKPEPEKKKEEDEAAKQKKSVNDVVWDEQGMTWEVYGASVDPESLGFAIQSHLQCKIKEHEKLIIAKTSLRKSLSSSPGKKKKRRHVNINFRTMFQNIRRPNCCTRPSAQE</sequence>
<evidence type="ECO:0000313" key="5">
    <source>
        <dbReference type="Proteomes" id="UP001059041"/>
    </source>
</evidence>
<feature type="compositionally biased region" description="Polar residues" evidence="2">
    <location>
        <begin position="503"/>
        <end position="538"/>
    </location>
</feature>
<feature type="region of interest" description="Disordered" evidence="2">
    <location>
        <begin position="143"/>
        <end position="228"/>
    </location>
</feature>
<evidence type="ECO:0000256" key="2">
    <source>
        <dbReference type="SAM" id="MobiDB-lite"/>
    </source>
</evidence>
<feature type="region of interest" description="Disordered" evidence="2">
    <location>
        <begin position="304"/>
        <end position="329"/>
    </location>
</feature>
<dbReference type="Pfam" id="PF15235">
    <property type="entry name" value="GRIN_C"/>
    <property type="match status" value="1"/>
</dbReference>
<feature type="compositionally biased region" description="Polar residues" evidence="2">
    <location>
        <begin position="184"/>
        <end position="228"/>
    </location>
</feature>
<dbReference type="GO" id="GO:0031175">
    <property type="term" value="P:neuron projection development"/>
    <property type="evidence" value="ECO:0007669"/>
    <property type="project" value="TreeGrafter"/>
</dbReference>
<feature type="compositionally biased region" description="Polar residues" evidence="2">
    <location>
        <begin position="258"/>
        <end position="267"/>
    </location>
</feature>